<evidence type="ECO:0000256" key="1">
    <source>
        <dbReference type="ARBA" id="ARBA00012486"/>
    </source>
</evidence>
<dbReference type="SMART" id="SM00165">
    <property type="entry name" value="UBA"/>
    <property type="match status" value="1"/>
</dbReference>
<dbReference type="PROSITE" id="PS00183">
    <property type="entry name" value="UBC_1"/>
    <property type="match status" value="1"/>
</dbReference>
<dbReference type="Pfam" id="PF00179">
    <property type="entry name" value="UQ_con"/>
    <property type="match status" value="1"/>
</dbReference>
<evidence type="ECO:0000256" key="3">
    <source>
        <dbReference type="ARBA" id="ARBA00022741"/>
    </source>
</evidence>
<dbReference type="FunFam" id="3.10.110.10:FF:000037">
    <property type="entry name" value="ubiquitin-conjugating enzyme E2 27"/>
    <property type="match status" value="1"/>
</dbReference>
<evidence type="ECO:0000313" key="10">
    <source>
        <dbReference type="EMBL" id="CAD8678748.1"/>
    </source>
</evidence>
<keyword evidence="3 7" id="KW-0547">Nucleotide-binding</keyword>
<evidence type="ECO:0000259" key="8">
    <source>
        <dbReference type="PROSITE" id="PS50030"/>
    </source>
</evidence>
<dbReference type="PANTHER" id="PTHR24068">
    <property type="entry name" value="UBIQUITIN-CONJUGATING ENZYME E2"/>
    <property type="match status" value="1"/>
</dbReference>
<dbReference type="InterPro" id="IPR009060">
    <property type="entry name" value="UBA-like_sf"/>
</dbReference>
<dbReference type="CDD" id="cd23800">
    <property type="entry name" value="UBCc_UBE2K"/>
    <property type="match status" value="1"/>
</dbReference>
<dbReference type="Pfam" id="PF00627">
    <property type="entry name" value="UBA"/>
    <property type="match status" value="1"/>
</dbReference>
<proteinExistence type="inferred from homology"/>
<dbReference type="EMBL" id="HBFB01015485">
    <property type="protein sequence ID" value="CAD8678748.1"/>
    <property type="molecule type" value="Transcribed_RNA"/>
</dbReference>
<feature type="domain" description="UBA" evidence="8">
    <location>
        <begin position="153"/>
        <end position="192"/>
    </location>
</feature>
<dbReference type="SUPFAM" id="SSF54495">
    <property type="entry name" value="UBC-like"/>
    <property type="match status" value="1"/>
</dbReference>
<keyword evidence="5 7" id="KW-0067">ATP-binding</keyword>
<evidence type="ECO:0000256" key="6">
    <source>
        <dbReference type="PROSITE-ProRule" id="PRU10133"/>
    </source>
</evidence>
<dbReference type="InterPro" id="IPR015940">
    <property type="entry name" value="UBA"/>
</dbReference>
<dbReference type="SMART" id="SM00212">
    <property type="entry name" value="UBCc"/>
    <property type="match status" value="1"/>
</dbReference>
<evidence type="ECO:0000256" key="4">
    <source>
        <dbReference type="ARBA" id="ARBA00022786"/>
    </source>
</evidence>
<protein>
    <recommendedName>
        <fullName evidence="1">E2 ubiquitin-conjugating enzyme</fullName>
        <ecNumber evidence="1">2.3.2.23</ecNumber>
    </recommendedName>
</protein>
<dbReference type="InterPro" id="IPR023313">
    <property type="entry name" value="UBQ-conjugating_AS"/>
</dbReference>
<evidence type="ECO:0000259" key="9">
    <source>
        <dbReference type="PROSITE" id="PS50127"/>
    </source>
</evidence>
<gene>
    <name evidence="10" type="ORF">CLEI1391_LOCUS8677</name>
</gene>
<dbReference type="EC" id="2.3.2.23" evidence="1"/>
<dbReference type="PROSITE" id="PS50030">
    <property type="entry name" value="UBA"/>
    <property type="match status" value="1"/>
</dbReference>
<dbReference type="GO" id="GO:0061631">
    <property type="term" value="F:ubiquitin conjugating enzyme activity"/>
    <property type="evidence" value="ECO:0007669"/>
    <property type="project" value="UniProtKB-EC"/>
</dbReference>
<dbReference type="InterPro" id="IPR041974">
    <property type="entry name" value="UBC27_UBA"/>
</dbReference>
<comment type="similarity">
    <text evidence="7">Belongs to the ubiquitin-conjugating enzyme family.</text>
</comment>
<accession>A0A7S0RIG9</accession>
<dbReference type="AlphaFoldDB" id="A0A7S0RIG9"/>
<dbReference type="InterPro" id="IPR000608">
    <property type="entry name" value="UBC"/>
</dbReference>
<evidence type="ECO:0000256" key="5">
    <source>
        <dbReference type="ARBA" id="ARBA00022840"/>
    </source>
</evidence>
<feature type="domain" description="UBC core" evidence="9">
    <location>
        <begin position="3"/>
        <end position="150"/>
    </location>
</feature>
<feature type="active site" description="Glycyl thioester intermediate" evidence="6">
    <location>
        <position position="88"/>
    </location>
</feature>
<name>A0A7S0RIG9_9CHLO</name>
<reference evidence="10" key="1">
    <citation type="submission" date="2021-01" db="EMBL/GenBank/DDBJ databases">
        <authorList>
            <person name="Corre E."/>
            <person name="Pelletier E."/>
            <person name="Niang G."/>
            <person name="Scheremetjew M."/>
            <person name="Finn R."/>
            <person name="Kale V."/>
            <person name="Holt S."/>
            <person name="Cochrane G."/>
            <person name="Meng A."/>
            <person name="Brown T."/>
            <person name="Cohen L."/>
        </authorList>
    </citation>
    <scope>NUCLEOTIDE SEQUENCE</scope>
    <source>
        <strain evidence="10">SAG 11-49</strain>
    </source>
</reference>
<sequence length="192" mass="21075">MPLDAGRVHKELKEIEKDKASGVTVELRGGSLQHLRGWVPGPKDTAYDGGLYEVDIDLGDQYPFVPPKMRFVTKVWHPNISSANGAICLDILKDAWSPALTLKTALLSLQALLSSPQPDDPQDAVVAKQYLSDYPLFLKTARNWTEMFAMPKSEDEKVARITEMGFSKSDAEAALKACNGDENAALEKLLSS</sequence>
<evidence type="ECO:0000256" key="2">
    <source>
        <dbReference type="ARBA" id="ARBA00022679"/>
    </source>
</evidence>
<dbReference type="GO" id="GO:0005524">
    <property type="term" value="F:ATP binding"/>
    <property type="evidence" value="ECO:0007669"/>
    <property type="project" value="UniProtKB-UniRule"/>
</dbReference>
<keyword evidence="2" id="KW-0808">Transferase</keyword>
<dbReference type="CDD" id="cd14312">
    <property type="entry name" value="UBA_II_E2_UBC27_like"/>
    <property type="match status" value="1"/>
</dbReference>
<organism evidence="10">
    <name type="scientific">Chlamydomonas leiostraca</name>
    <dbReference type="NCBI Taxonomy" id="1034604"/>
    <lineage>
        <taxon>Eukaryota</taxon>
        <taxon>Viridiplantae</taxon>
        <taxon>Chlorophyta</taxon>
        <taxon>core chlorophytes</taxon>
        <taxon>Chlorophyceae</taxon>
        <taxon>CS clade</taxon>
        <taxon>Chlamydomonadales</taxon>
        <taxon>Chlamydomonadaceae</taxon>
        <taxon>Chlamydomonas</taxon>
    </lineage>
</organism>
<dbReference type="SUPFAM" id="SSF46934">
    <property type="entry name" value="UBA-like"/>
    <property type="match status" value="1"/>
</dbReference>
<dbReference type="Gene3D" id="3.10.110.10">
    <property type="entry name" value="Ubiquitin Conjugating Enzyme"/>
    <property type="match status" value="1"/>
</dbReference>
<keyword evidence="4 7" id="KW-0833">Ubl conjugation pathway</keyword>
<evidence type="ECO:0000256" key="7">
    <source>
        <dbReference type="RuleBase" id="RU362109"/>
    </source>
</evidence>
<dbReference type="Gene3D" id="1.10.8.10">
    <property type="entry name" value="DNA helicase RuvA subunit, C-terminal domain"/>
    <property type="match status" value="1"/>
</dbReference>
<dbReference type="InterPro" id="IPR016135">
    <property type="entry name" value="UBQ-conjugating_enzyme/RWD"/>
</dbReference>
<dbReference type="PROSITE" id="PS50127">
    <property type="entry name" value="UBC_2"/>
    <property type="match status" value="1"/>
</dbReference>